<evidence type="ECO:0000313" key="5">
    <source>
        <dbReference type="EMBL" id="CAF3890417.1"/>
    </source>
</evidence>
<dbReference type="EMBL" id="CAJNOL010000357">
    <property type="protein sequence ID" value="CAF1025710.1"/>
    <property type="molecule type" value="Genomic_DNA"/>
</dbReference>
<feature type="coiled-coil region" evidence="1">
    <location>
        <begin position="47"/>
        <end position="74"/>
    </location>
</feature>
<dbReference type="Proteomes" id="UP000663823">
    <property type="component" value="Unassembled WGS sequence"/>
</dbReference>
<evidence type="ECO:0000256" key="1">
    <source>
        <dbReference type="SAM" id="Coils"/>
    </source>
</evidence>
<proteinExistence type="predicted"/>
<keyword evidence="7" id="KW-1185">Reference proteome</keyword>
<keyword evidence="1" id="KW-0175">Coiled coil</keyword>
<evidence type="ECO:0000313" key="7">
    <source>
        <dbReference type="Proteomes" id="UP000663870"/>
    </source>
</evidence>
<comment type="caution">
    <text evidence="4">The sequence shown here is derived from an EMBL/GenBank/DDBJ whole genome shotgun (WGS) entry which is preliminary data.</text>
</comment>
<dbReference type="AlphaFoldDB" id="A0A818VGW9"/>
<name>A0A818VGW9_9BILA</name>
<dbReference type="Proteomes" id="UP000663874">
    <property type="component" value="Unassembled WGS sequence"/>
</dbReference>
<sequence>MATAIASSFTLCQHVPTENEDECQEEQYSLCPHCDLWLCIPHTLDHQQIIQANAHELNDRANQVRQQLTELSIDYLYEDCKKKIDEWRDQIHAEINIRHAEMVQQLTKLYDELAEEVKEFKQKKIESFTHEIVEPLTRMLTKQKQVHPKELKTLVTKLQSLEEKIVDIKKPNVIHMNYDEVKLNGEVNFTRQHPCDEIEATLNIDPSLELEYLKRAAIHRFQLETNGLALAASDNFILTFESPSTLLLFNNEIQLRSIDTKGNEVWDICWSDTMKLFLIAGKKLQTYDIIHNQIVDTSVNNPLSNSNIWSVTSYFHDVLLLYKHDSIKRYSWPSFKLKTMWPKSSYLEENSDSGASCIRLNDIGILAISIRQEDLHWRIDLFDTQMQRIHRGVPLTNNGKDEWNFPFISLTNNEWNFPFISLTNNEWLVMDESSRPQMLTLVDKNGKLKQQIEKEGYNLAIMGGRFLVLRHSNSLLLYKLSQ</sequence>
<reference evidence="4" key="1">
    <citation type="submission" date="2021-02" db="EMBL/GenBank/DDBJ databases">
        <authorList>
            <person name="Nowell W R."/>
        </authorList>
    </citation>
    <scope>NUCLEOTIDE SEQUENCE</scope>
</reference>
<gene>
    <name evidence="5" type="ORF">FNK824_LOCUS20025</name>
    <name evidence="3" type="ORF">JXQ802_LOCUS15387</name>
    <name evidence="4" type="ORF">OTI717_LOCUS12872</name>
    <name evidence="2" type="ORF">PYM288_LOCUS3826</name>
</gene>
<dbReference type="Proteomes" id="UP000663854">
    <property type="component" value="Unassembled WGS sequence"/>
</dbReference>
<accession>A0A818VGW9</accession>
<dbReference type="EMBL" id="CAJNOH010000031">
    <property type="protein sequence ID" value="CAF0784982.1"/>
    <property type="molecule type" value="Genomic_DNA"/>
</dbReference>
<evidence type="ECO:0000313" key="2">
    <source>
        <dbReference type="EMBL" id="CAF0784982.1"/>
    </source>
</evidence>
<evidence type="ECO:0000313" key="4">
    <source>
        <dbReference type="EMBL" id="CAF3706197.1"/>
    </source>
</evidence>
<evidence type="ECO:0000313" key="6">
    <source>
        <dbReference type="Proteomes" id="UP000663823"/>
    </source>
</evidence>
<dbReference type="EMBL" id="CAJOAX010001325">
    <property type="protein sequence ID" value="CAF3706197.1"/>
    <property type="molecule type" value="Genomic_DNA"/>
</dbReference>
<dbReference type="Proteomes" id="UP000663870">
    <property type="component" value="Unassembled WGS sequence"/>
</dbReference>
<organism evidence="4 6">
    <name type="scientific">Rotaria sordida</name>
    <dbReference type="NCBI Taxonomy" id="392033"/>
    <lineage>
        <taxon>Eukaryota</taxon>
        <taxon>Metazoa</taxon>
        <taxon>Spiralia</taxon>
        <taxon>Gnathifera</taxon>
        <taxon>Rotifera</taxon>
        <taxon>Eurotatoria</taxon>
        <taxon>Bdelloidea</taxon>
        <taxon>Philodinida</taxon>
        <taxon>Philodinidae</taxon>
        <taxon>Rotaria</taxon>
    </lineage>
</organism>
<dbReference type="EMBL" id="CAJOBE010003603">
    <property type="protein sequence ID" value="CAF3890417.1"/>
    <property type="molecule type" value="Genomic_DNA"/>
</dbReference>
<evidence type="ECO:0000313" key="3">
    <source>
        <dbReference type="EMBL" id="CAF1025710.1"/>
    </source>
</evidence>
<protein>
    <submittedName>
        <fullName evidence="4">Uncharacterized protein</fullName>
    </submittedName>
</protein>